<evidence type="ECO:0000313" key="2">
    <source>
        <dbReference type="Proteomes" id="UP000664940"/>
    </source>
</evidence>
<name>A0A834DSF5_9CHIR</name>
<sequence length="248" mass="27258">MAFDGQLEPSLLEGIMECSSSILLGVTLEILPEANIPLIHDLAEPVVHVPKSKNKEGGWGEHLWILIKTLPIVWRVSEGEVTAPFRSPSSRAPVGGAALPKCVATRLWARKGNDGQPQATEFFLDFLCVTENNHILLFPPPRIDICLLHKVFLLQQIFIVRETVMTISRCSCSPPQMGFSTARRGGPPRPGDHAPVAAARGASEFLFPPAVSPTAPVRGPLWLWKHYISLHSSTISRPDLAELIKQRC</sequence>
<dbReference type="EMBL" id="JABVXQ010000010">
    <property type="protein sequence ID" value="KAF6088267.1"/>
    <property type="molecule type" value="Genomic_DNA"/>
</dbReference>
<protein>
    <submittedName>
        <fullName evidence="1">Uncharacterized protein</fullName>
    </submittedName>
</protein>
<organism evidence="1 2">
    <name type="scientific">Phyllostomus discolor</name>
    <name type="common">pale spear-nosed bat</name>
    <dbReference type="NCBI Taxonomy" id="89673"/>
    <lineage>
        <taxon>Eukaryota</taxon>
        <taxon>Metazoa</taxon>
        <taxon>Chordata</taxon>
        <taxon>Craniata</taxon>
        <taxon>Vertebrata</taxon>
        <taxon>Euteleostomi</taxon>
        <taxon>Mammalia</taxon>
        <taxon>Eutheria</taxon>
        <taxon>Laurasiatheria</taxon>
        <taxon>Chiroptera</taxon>
        <taxon>Yangochiroptera</taxon>
        <taxon>Phyllostomidae</taxon>
        <taxon>Phyllostominae</taxon>
        <taxon>Phyllostomus</taxon>
    </lineage>
</organism>
<evidence type="ECO:0000313" key="1">
    <source>
        <dbReference type="EMBL" id="KAF6088267.1"/>
    </source>
</evidence>
<comment type="caution">
    <text evidence="1">The sequence shown here is derived from an EMBL/GenBank/DDBJ whole genome shotgun (WGS) entry which is preliminary data.</text>
</comment>
<dbReference type="Proteomes" id="UP000664940">
    <property type="component" value="Unassembled WGS sequence"/>
</dbReference>
<reference evidence="1 2" key="1">
    <citation type="journal article" date="2020" name="Nature">
        <title>Six reference-quality genomes reveal evolution of bat adaptations.</title>
        <authorList>
            <person name="Jebb D."/>
            <person name="Huang Z."/>
            <person name="Pippel M."/>
            <person name="Hughes G.M."/>
            <person name="Lavrichenko K."/>
            <person name="Devanna P."/>
            <person name="Winkler S."/>
            <person name="Jermiin L.S."/>
            <person name="Skirmuntt E.C."/>
            <person name="Katzourakis A."/>
            <person name="Burkitt-Gray L."/>
            <person name="Ray D.A."/>
            <person name="Sullivan K.A.M."/>
            <person name="Roscito J.G."/>
            <person name="Kirilenko B.M."/>
            <person name="Davalos L.M."/>
            <person name="Corthals A.P."/>
            <person name="Power M.L."/>
            <person name="Jones G."/>
            <person name="Ransome R.D."/>
            <person name="Dechmann D.K.N."/>
            <person name="Locatelli A.G."/>
            <person name="Puechmaille S.J."/>
            <person name="Fedrigo O."/>
            <person name="Jarvis E.D."/>
            <person name="Hiller M."/>
            <person name="Vernes S.C."/>
            <person name="Myers E.W."/>
            <person name="Teeling E.C."/>
        </authorList>
    </citation>
    <scope>NUCLEOTIDE SEQUENCE [LARGE SCALE GENOMIC DNA]</scope>
    <source>
        <strain evidence="1">Bat1K_MPI-CBG_1</strain>
    </source>
</reference>
<proteinExistence type="predicted"/>
<accession>A0A834DSF5</accession>
<gene>
    <name evidence="1" type="ORF">HJG60_008123</name>
</gene>
<dbReference type="AlphaFoldDB" id="A0A834DSF5"/>